<feature type="region of interest" description="Disordered" evidence="1">
    <location>
        <begin position="31"/>
        <end position="51"/>
    </location>
</feature>
<dbReference type="Proteomes" id="UP000697127">
    <property type="component" value="Unassembled WGS sequence"/>
</dbReference>
<accession>A0A9P7BCT2</accession>
<evidence type="ECO:0000313" key="3">
    <source>
        <dbReference type="Proteomes" id="UP000697127"/>
    </source>
</evidence>
<reference evidence="2" key="1">
    <citation type="submission" date="2020-11" db="EMBL/GenBank/DDBJ databases">
        <title>Kefir isolates.</title>
        <authorList>
            <person name="Marcisauskas S."/>
            <person name="Kim Y."/>
            <person name="Blasche S."/>
        </authorList>
    </citation>
    <scope>NUCLEOTIDE SEQUENCE</scope>
    <source>
        <strain evidence="2">Olga-1</strain>
    </source>
</reference>
<gene>
    <name evidence="2" type="ORF">C6P40_005132</name>
</gene>
<evidence type="ECO:0000313" key="2">
    <source>
        <dbReference type="EMBL" id="KAG0683953.1"/>
    </source>
</evidence>
<sequence length="182" mass="20284">MLAYKQSGRILKSVALTSRAQTRLYSAHGHDAHGEEHHGEHGHDEHGHDDHGLQLSEAESILNKKTAIAAGIVTLAVGYYTINSSYEKSHEGASLLSIIKKPEVLSELQANYNEYRARVAKQEEIQAMIVFPSVEKRSYNNMITSIDEVPGRYFASGSNTQFNTIQDHSSLAPRKTKESPFY</sequence>
<protein>
    <submittedName>
        <fullName evidence="2">Uncharacterized protein</fullName>
    </submittedName>
</protein>
<dbReference type="EMBL" id="PUHW01000836">
    <property type="protein sequence ID" value="KAG0683953.1"/>
    <property type="molecule type" value="Genomic_DNA"/>
</dbReference>
<keyword evidence="3" id="KW-1185">Reference proteome</keyword>
<evidence type="ECO:0000256" key="1">
    <source>
        <dbReference type="SAM" id="MobiDB-lite"/>
    </source>
</evidence>
<comment type="caution">
    <text evidence="2">The sequence shown here is derived from an EMBL/GenBank/DDBJ whole genome shotgun (WGS) entry which is preliminary data.</text>
</comment>
<organism evidence="2 3">
    <name type="scientific">Pichia californica</name>
    <dbReference type="NCBI Taxonomy" id="460514"/>
    <lineage>
        <taxon>Eukaryota</taxon>
        <taxon>Fungi</taxon>
        <taxon>Dikarya</taxon>
        <taxon>Ascomycota</taxon>
        <taxon>Saccharomycotina</taxon>
        <taxon>Pichiomycetes</taxon>
        <taxon>Pichiales</taxon>
        <taxon>Pichiaceae</taxon>
        <taxon>Pichia</taxon>
    </lineage>
</organism>
<name>A0A9P7BCT2_9ASCO</name>
<proteinExistence type="predicted"/>
<dbReference type="AlphaFoldDB" id="A0A9P7BCT2"/>